<evidence type="ECO:0000259" key="4">
    <source>
        <dbReference type="Pfam" id="PF13359"/>
    </source>
</evidence>
<feature type="region of interest" description="Disordered" evidence="3">
    <location>
        <begin position="105"/>
        <end position="136"/>
    </location>
</feature>
<gene>
    <name evidence="5" type="ORF">Pcinc_038543</name>
</gene>
<feature type="domain" description="DDE Tnp4" evidence="4">
    <location>
        <begin position="12"/>
        <end position="96"/>
    </location>
</feature>
<proteinExistence type="predicted"/>
<dbReference type="GO" id="GO:0046872">
    <property type="term" value="F:metal ion binding"/>
    <property type="evidence" value="ECO:0007669"/>
    <property type="project" value="UniProtKB-KW"/>
</dbReference>
<dbReference type="Proteomes" id="UP001286313">
    <property type="component" value="Unassembled WGS sequence"/>
</dbReference>
<name>A0AAE1BTI7_PETCI</name>
<reference evidence="5" key="1">
    <citation type="submission" date="2023-10" db="EMBL/GenBank/DDBJ databases">
        <title>Genome assemblies of two species of porcelain crab, Petrolisthes cinctipes and Petrolisthes manimaculis (Anomura: Porcellanidae).</title>
        <authorList>
            <person name="Angst P."/>
        </authorList>
    </citation>
    <scope>NUCLEOTIDE SEQUENCE</scope>
    <source>
        <strain evidence="5">PB745_01</strain>
        <tissue evidence="5">Gill</tissue>
    </source>
</reference>
<dbReference type="AlphaFoldDB" id="A0AAE1BTI7"/>
<dbReference type="EMBL" id="JAWQEG010006379">
    <property type="protein sequence ID" value="KAK3855024.1"/>
    <property type="molecule type" value="Genomic_DNA"/>
</dbReference>
<accession>A0AAE1BTI7</accession>
<evidence type="ECO:0000256" key="2">
    <source>
        <dbReference type="ARBA" id="ARBA00022723"/>
    </source>
</evidence>
<feature type="compositionally biased region" description="Basic and acidic residues" evidence="3">
    <location>
        <begin position="125"/>
        <end position="136"/>
    </location>
</feature>
<evidence type="ECO:0000256" key="3">
    <source>
        <dbReference type="SAM" id="MobiDB-lite"/>
    </source>
</evidence>
<keyword evidence="2" id="KW-0479">Metal-binding</keyword>
<keyword evidence="6" id="KW-1185">Reference proteome</keyword>
<evidence type="ECO:0000313" key="5">
    <source>
        <dbReference type="EMBL" id="KAK3855024.1"/>
    </source>
</evidence>
<protein>
    <recommendedName>
        <fullName evidence="4">DDE Tnp4 domain-containing protein</fullName>
    </recommendedName>
</protein>
<dbReference type="InterPro" id="IPR027806">
    <property type="entry name" value="HARBI1_dom"/>
</dbReference>
<feature type="compositionally biased region" description="Acidic residues" evidence="3">
    <location>
        <begin position="113"/>
        <end position="124"/>
    </location>
</feature>
<comment type="caution">
    <text evidence="5">The sequence shown here is derived from an EMBL/GenBank/DDBJ whole genome shotgun (WGS) entry which is preliminary data.</text>
</comment>
<organism evidence="5 6">
    <name type="scientific">Petrolisthes cinctipes</name>
    <name type="common">Flat porcelain crab</name>
    <dbReference type="NCBI Taxonomy" id="88211"/>
    <lineage>
        <taxon>Eukaryota</taxon>
        <taxon>Metazoa</taxon>
        <taxon>Ecdysozoa</taxon>
        <taxon>Arthropoda</taxon>
        <taxon>Crustacea</taxon>
        <taxon>Multicrustacea</taxon>
        <taxon>Malacostraca</taxon>
        <taxon>Eumalacostraca</taxon>
        <taxon>Eucarida</taxon>
        <taxon>Decapoda</taxon>
        <taxon>Pleocyemata</taxon>
        <taxon>Anomura</taxon>
        <taxon>Galatheoidea</taxon>
        <taxon>Porcellanidae</taxon>
        <taxon>Petrolisthes</taxon>
    </lineage>
</organism>
<evidence type="ECO:0000256" key="1">
    <source>
        <dbReference type="ARBA" id="ARBA00001968"/>
    </source>
</evidence>
<comment type="cofactor">
    <cofactor evidence="1">
        <name>a divalent metal cation</name>
        <dbReference type="ChEBI" id="CHEBI:60240"/>
    </cofactor>
</comment>
<evidence type="ECO:0000313" key="6">
    <source>
        <dbReference type="Proteomes" id="UP001286313"/>
    </source>
</evidence>
<dbReference type="Pfam" id="PF13359">
    <property type="entry name" value="DDE_Tnp_4"/>
    <property type="match status" value="1"/>
</dbReference>
<sequence length="188" mass="21684">MVHTLPSRLQRHFGDYLLLGDSGYLLEPFLMTPVTNPTNEAEELYYRALVRTRVIVELTLGVVKNRFRCIHRFGGELQYTPLRSAKIVRACLLLHNRCVSRSIPDPNNHLPEEDMPIEAHEDDSESAKHRGRRAEEKQRRKICSVFLTHHKKIQPLLKLLLLEELNHLNFIVPIAALSLRIPPSKPSC</sequence>